<dbReference type="InterPro" id="IPR036047">
    <property type="entry name" value="F-box-like_dom_sf"/>
</dbReference>
<comment type="caution">
    <text evidence="2">The sequence shown here is derived from an EMBL/GenBank/DDBJ whole genome shotgun (WGS) entry which is preliminary data.</text>
</comment>
<evidence type="ECO:0000313" key="3">
    <source>
        <dbReference type="Proteomes" id="UP000284842"/>
    </source>
</evidence>
<dbReference type="InterPro" id="IPR001810">
    <property type="entry name" value="F-box_dom"/>
</dbReference>
<dbReference type="InterPro" id="IPR032675">
    <property type="entry name" value="LRR_dom_sf"/>
</dbReference>
<dbReference type="SUPFAM" id="SSF52047">
    <property type="entry name" value="RNI-like"/>
    <property type="match status" value="1"/>
</dbReference>
<feature type="domain" description="F-box" evidence="1">
    <location>
        <begin position="13"/>
        <end position="50"/>
    </location>
</feature>
<protein>
    <recommendedName>
        <fullName evidence="1">F-box domain-containing protein</fullName>
    </recommendedName>
</protein>
<dbReference type="EMBL" id="NHTK01000846">
    <property type="protein sequence ID" value="PPR05096.1"/>
    <property type="molecule type" value="Genomic_DNA"/>
</dbReference>
<dbReference type="SUPFAM" id="SSF81383">
    <property type="entry name" value="F-box domain"/>
    <property type="match status" value="1"/>
</dbReference>
<organism evidence="2 3">
    <name type="scientific">Panaeolus cyanescens</name>
    <dbReference type="NCBI Taxonomy" id="181874"/>
    <lineage>
        <taxon>Eukaryota</taxon>
        <taxon>Fungi</taxon>
        <taxon>Dikarya</taxon>
        <taxon>Basidiomycota</taxon>
        <taxon>Agaricomycotina</taxon>
        <taxon>Agaricomycetes</taxon>
        <taxon>Agaricomycetidae</taxon>
        <taxon>Agaricales</taxon>
        <taxon>Agaricineae</taxon>
        <taxon>Galeropsidaceae</taxon>
        <taxon>Panaeolus</taxon>
    </lineage>
</organism>
<dbReference type="Pfam" id="PF12937">
    <property type="entry name" value="F-box-like"/>
    <property type="match status" value="1"/>
</dbReference>
<dbReference type="InParanoid" id="A0A409YQ21"/>
<sequence length="562" mass="63258">MSQLLPSPNVTGIDHLPDEILSAIFDNSEVPLEDLFQLRLVSRRLHYFALPLYLARFKIKEPTTLAHIVLKDRPIGTLDALDGLQAALYVRSLETVTFTFDLNNTPNDTQIAMRHMRRVHHFLDSLTAVRSVVLIFGDTICGCCSGLAEGETLDDGLLEWSSTAGRMLNKILEKSCQTLRIRGGRYLSHAFLFRFGKHDKPMSGRFTALRNLFRNRGSSQDDLESPEDWINVLRGDTWTFERAKNTGTALVLTPMTVLARAQSSIRSLHIQSMMLSVPPLLHWTIATIQLSSMTTLKLSKLSINRKCWPALFSLIADANSELSEIHLERIRQITPSDLLRFLGRFPKLSTLHLARDVESIDSYDLGPFPDFPCLISLAAPASWVLKLLSSQRMGLGRLESLTIFYKLRNEGLSNWLRRTPGPSIPTLLKEQKRPLTVSLDVCLGNNPGWRMLEDIDTPESARRTDIGDVSSLTLIFDEKLIKDDIPVTSVLPRWIGLFFDLRHLAINTKPNTINPEELTKVKNSVKEGGGLAAIWNFEVDGMEIELEKEPPLLNVDSNDVKS</sequence>
<dbReference type="Gene3D" id="3.80.10.10">
    <property type="entry name" value="Ribonuclease Inhibitor"/>
    <property type="match status" value="1"/>
</dbReference>
<dbReference type="AlphaFoldDB" id="A0A409YQ21"/>
<evidence type="ECO:0000313" key="2">
    <source>
        <dbReference type="EMBL" id="PPR05096.1"/>
    </source>
</evidence>
<accession>A0A409YQ21</accession>
<reference evidence="2 3" key="1">
    <citation type="journal article" date="2018" name="Evol. Lett.">
        <title>Horizontal gene cluster transfer increased hallucinogenic mushroom diversity.</title>
        <authorList>
            <person name="Reynolds H.T."/>
            <person name="Vijayakumar V."/>
            <person name="Gluck-Thaler E."/>
            <person name="Korotkin H.B."/>
            <person name="Matheny P.B."/>
            <person name="Slot J.C."/>
        </authorList>
    </citation>
    <scope>NUCLEOTIDE SEQUENCE [LARGE SCALE GENOMIC DNA]</scope>
    <source>
        <strain evidence="2 3">2629</strain>
    </source>
</reference>
<dbReference type="OrthoDB" id="3054030at2759"/>
<dbReference type="Proteomes" id="UP000284842">
    <property type="component" value="Unassembled WGS sequence"/>
</dbReference>
<proteinExistence type="predicted"/>
<gene>
    <name evidence="2" type="ORF">CVT24_010083</name>
</gene>
<keyword evidence="3" id="KW-1185">Reference proteome</keyword>
<name>A0A409YQ21_9AGAR</name>
<evidence type="ECO:0000259" key="1">
    <source>
        <dbReference type="Pfam" id="PF12937"/>
    </source>
</evidence>